<keyword evidence="7" id="KW-1185">Reference proteome</keyword>
<dbReference type="AlphaFoldDB" id="A0A3P8ZYK9"/>
<dbReference type="OMA" id="NFAHTSC"/>
<accession>A0A3P8ZYK9</accession>
<dbReference type="Gene3D" id="2.40.128.20">
    <property type="match status" value="1"/>
</dbReference>
<reference evidence="6" key="3">
    <citation type="submission" date="2025-08" db="UniProtKB">
        <authorList>
            <consortium name="Ensembl"/>
        </authorList>
    </citation>
    <scope>IDENTIFICATION</scope>
</reference>
<comment type="subcellular location">
    <subcellularLocation>
        <location evidence="1">Secreted</location>
    </subcellularLocation>
</comment>
<dbReference type="Bgee" id="ENSELUG00000012397">
    <property type="expression patterns" value="Expressed in liver and 6 other cell types or tissues"/>
</dbReference>
<dbReference type="SUPFAM" id="SSF50814">
    <property type="entry name" value="Lipocalins"/>
    <property type="match status" value="1"/>
</dbReference>
<keyword evidence="3 5" id="KW-0732">Signal</keyword>
<proteinExistence type="predicted"/>
<keyword evidence="4" id="KW-0325">Glycoprotein</keyword>
<protein>
    <recommendedName>
        <fullName evidence="8">Apolipoprotein M</fullName>
    </recommendedName>
</protein>
<dbReference type="Proteomes" id="UP000265140">
    <property type="component" value="Chromosome 18"/>
</dbReference>
<feature type="chain" id="PRO_5028244651" description="Apolipoprotein M" evidence="5">
    <location>
        <begin position="21"/>
        <end position="203"/>
    </location>
</feature>
<evidence type="ECO:0000256" key="2">
    <source>
        <dbReference type="ARBA" id="ARBA00022525"/>
    </source>
</evidence>
<sequence length="203" mass="22593">MPAVCLTVFLGLLSLGGSQAAPLTCEEILKPLELSSLNQVPSLLRYTDCLAGCLAWIHASVDTQEKTIDVKLFYNGTLGGKDTMCISISYNYTQHDNKTWSSVFLNPSSMVLLTTCPDCFLTLERWHENGKPYRSLKLLSRRRELTAAELDFYKKQVDCLNLPTAVFMDPQTDLCPLTSTTAEEVVESLVTRLMQLLSQAFVG</sequence>
<reference evidence="6" key="4">
    <citation type="submission" date="2025-09" db="UniProtKB">
        <authorList>
            <consortium name="Ensembl"/>
        </authorList>
    </citation>
    <scope>IDENTIFICATION</scope>
</reference>
<feature type="signal peptide" evidence="5">
    <location>
        <begin position="1"/>
        <end position="20"/>
    </location>
</feature>
<dbReference type="GO" id="GO:0005576">
    <property type="term" value="C:extracellular region"/>
    <property type="evidence" value="ECO:0007669"/>
    <property type="project" value="UniProtKB-SubCell"/>
</dbReference>
<organism evidence="6 7">
    <name type="scientific">Esox lucius</name>
    <name type="common">Northern pike</name>
    <dbReference type="NCBI Taxonomy" id="8010"/>
    <lineage>
        <taxon>Eukaryota</taxon>
        <taxon>Metazoa</taxon>
        <taxon>Chordata</taxon>
        <taxon>Craniata</taxon>
        <taxon>Vertebrata</taxon>
        <taxon>Euteleostomi</taxon>
        <taxon>Actinopterygii</taxon>
        <taxon>Neopterygii</taxon>
        <taxon>Teleostei</taxon>
        <taxon>Protacanthopterygii</taxon>
        <taxon>Esociformes</taxon>
        <taxon>Esocidae</taxon>
        <taxon>Esox</taxon>
    </lineage>
</organism>
<name>A0A3P8ZYK9_ESOLU</name>
<evidence type="ECO:0000256" key="1">
    <source>
        <dbReference type="ARBA" id="ARBA00004613"/>
    </source>
</evidence>
<evidence type="ECO:0000256" key="5">
    <source>
        <dbReference type="SAM" id="SignalP"/>
    </source>
</evidence>
<keyword evidence="2" id="KW-0964">Secreted</keyword>
<dbReference type="InterPro" id="IPR012674">
    <property type="entry name" value="Calycin"/>
</dbReference>
<evidence type="ECO:0000313" key="7">
    <source>
        <dbReference type="Proteomes" id="UP000265140"/>
    </source>
</evidence>
<dbReference type="GeneTree" id="ENSGT00990000210801"/>
<dbReference type="InParanoid" id="A0A3P8ZYK9"/>
<reference evidence="7" key="1">
    <citation type="journal article" date="2014" name="PLoS ONE">
        <title>The genome and linkage map of the northern pike (Esox lucius): conserved synteny revealed between the salmonid sister group and the Neoteleostei.</title>
        <authorList>
            <person name="Rondeau E.B."/>
            <person name="Minkley D.R."/>
            <person name="Leong J.S."/>
            <person name="Messmer A.M."/>
            <person name="Jantzen J.R."/>
            <person name="von Schalburg K.R."/>
            <person name="Lemon C."/>
            <person name="Bird N.H."/>
            <person name="Koop B.F."/>
        </authorList>
    </citation>
    <scope>NUCLEOTIDE SEQUENCE</scope>
</reference>
<evidence type="ECO:0000256" key="3">
    <source>
        <dbReference type="ARBA" id="ARBA00022729"/>
    </source>
</evidence>
<dbReference type="PANTHER" id="PTHR11967:SF2">
    <property type="entry name" value="ALPHA-1-ACID GLYCOPROTEIN 1"/>
    <property type="match status" value="1"/>
</dbReference>
<dbReference type="Ensembl" id="ENSELUT00000020326.3">
    <property type="protein sequence ID" value="ENSELUP00000033980.2"/>
    <property type="gene ID" value="ENSELUG00000012397.3"/>
</dbReference>
<evidence type="ECO:0008006" key="8">
    <source>
        <dbReference type="Google" id="ProtNLM"/>
    </source>
</evidence>
<reference evidence="6" key="2">
    <citation type="submission" date="2020-02" db="EMBL/GenBank/DDBJ databases">
        <title>Esox lucius (northern pike) genome, fEsoLuc1, primary haplotype.</title>
        <authorList>
            <person name="Myers G."/>
            <person name="Karagic N."/>
            <person name="Meyer A."/>
            <person name="Pippel M."/>
            <person name="Reichard M."/>
            <person name="Winkler S."/>
            <person name="Tracey A."/>
            <person name="Sims Y."/>
            <person name="Howe K."/>
            <person name="Rhie A."/>
            <person name="Formenti G."/>
            <person name="Durbin R."/>
            <person name="Fedrigo O."/>
            <person name="Jarvis E.D."/>
        </authorList>
    </citation>
    <scope>NUCLEOTIDE SEQUENCE [LARGE SCALE GENOMIC DNA]</scope>
</reference>
<evidence type="ECO:0000313" key="6">
    <source>
        <dbReference type="Ensembl" id="ENSELUP00000033980.2"/>
    </source>
</evidence>
<evidence type="ECO:0000256" key="4">
    <source>
        <dbReference type="ARBA" id="ARBA00023180"/>
    </source>
</evidence>
<dbReference type="PANTHER" id="PTHR11967">
    <property type="entry name" value="ALPHA-1-ACID GLYCOPROTEIN"/>
    <property type="match status" value="1"/>
</dbReference>